<dbReference type="CDD" id="cd00009">
    <property type="entry name" value="AAA"/>
    <property type="match status" value="1"/>
</dbReference>
<dbReference type="Pfam" id="PF00004">
    <property type="entry name" value="AAA"/>
    <property type="match status" value="1"/>
</dbReference>
<dbReference type="Pfam" id="PF17866">
    <property type="entry name" value="AAA_lid_6"/>
    <property type="match status" value="1"/>
</dbReference>
<dbReference type="GO" id="GO:0005524">
    <property type="term" value="F:ATP binding"/>
    <property type="evidence" value="ECO:0007669"/>
    <property type="project" value="UniProtKB-KW"/>
</dbReference>
<dbReference type="Proteomes" id="UP000215261">
    <property type="component" value="Unassembled WGS sequence"/>
</dbReference>
<feature type="domain" description="AAA+ ATPase" evidence="4">
    <location>
        <begin position="412"/>
        <end position="531"/>
    </location>
</feature>
<dbReference type="SMART" id="SM00382">
    <property type="entry name" value="AAA"/>
    <property type="match status" value="2"/>
</dbReference>
<keyword evidence="3" id="KW-0067">ATP-binding</keyword>
<evidence type="ECO:0000259" key="4">
    <source>
        <dbReference type="SMART" id="SM00382"/>
    </source>
</evidence>
<name>A0A231QJ93_9LACO</name>
<sequence>MARFIVGPNDWNFRDAYQQASDGDILELEDNARVDLGSSVFQINKSLEIVGQMTSTKDLTCYIDGAIAITNQVQVTLRRIIFRAEIDRVMLSVDNASLKLSQVIIYNGYQDAMTKVSIWANDADVTATASIFKAISSDTGSTFKLSHSHLDLTNTSLDKVRLFADTDSDLKLAQIDSFGLVNQNALNLENSHAKLKNCSFKIDDDVTNQDKAATIYVKNTSLETTNSILGNVNGINSLCLVANSSWNSEHDLIYRLYAEESRLYLQETSIETVADLEQLTMAYADGIHFKAHTENVINLYLRAKAMIYLKQAFFEEVVSPNVRLEDGALATVDQLELADGDAILLELKADATSHIIFARQETGLKQVEAETRFQTEDKLVGLSEVKASLATILQKARFYQLRRQQGLNAEGVNLNALFMGPKSSGKATSARYFVQQLAQAKLVDEQRFIKVQAKELTDERGYERLGEYLEDTRGGVLLIEGAQQLLGQTELLDLLLQGQTPVIILTGPKKELTKLNSVPGFTKHFPNQLNFTGYSQNELVEIGKKLLADWQYRLADEDYYTQTLAHLYQQANFNQASAVADFNHRLREQMSQRVMATADTDLETITNEDIKAVADQLGTNHATKDAYAELNSLIGIAEVKRAVKNFIDLNVINQQRKQAGLAVANTSMHAMFLGNPGTGKTTVARILGELLYQKGLIRKSTLIEVSRSDLVAGYVGQTAIKTRKKLEEALGGVLFIDEAYTLSTGGSNDFGLEAINEILKFMEDHRDDIVIIFAGYTKEMQAFLAMNSGLESRIPNTFTFADYTIAELVQIGLLDLKKRNYQVEQAAYAYVVSESYQKSNDHSNGRWVRNLNDRLVRLQASRLAQSDGPSDLELITRGDLEKLLATN</sequence>
<comment type="caution">
    <text evidence="5">The sequence shown here is derived from an EMBL/GenBank/DDBJ whole genome shotgun (WGS) entry which is preliminary data.</text>
</comment>
<evidence type="ECO:0000256" key="1">
    <source>
        <dbReference type="ARBA" id="ARBA00010378"/>
    </source>
</evidence>
<dbReference type="InterPro" id="IPR050773">
    <property type="entry name" value="CbxX/CfxQ_RuBisCO_ESX"/>
</dbReference>
<feature type="domain" description="AAA+ ATPase" evidence="4">
    <location>
        <begin position="666"/>
        <end position="800"/>
    </location>
</feature>
<dbReference type="InterPro" id="IPR027417">
    <property type="entry name" value="P-loop_NTPase"/>
</dbReference>
<dbReference type="InterPro" id="IPR003959">
    <property type="entry name" value="ATPase_AAA_core"/>
</dbReference>
<accession>A0A231QJ93</accession>
<dbReference type="PANTHER" id="PTHR43392">
    <property type="entry name" value="AAA-TYPE ATPASE FAMILY PROTEIN / ANKYRIN REPEAT FAMILY PROTEIN"/>
    <property type="match status" value="1"/>
</dbReference>
<dbReference type="AlphaFoldDB" id="A0A231QJ93"/>
<organism evidence="5 6">
    <name type="scientific">Ligilactobacillus agilis</name>
    <dbReference type="NCBI Taxonomy" id="1601"/>
    <lineage>
        <taxon>Bacteria</taxon>
        <taxon>Bacillati</taxon>
        <taxon>Bacillota</taxon>
        <taxon>Bacilli</taxon>
        <taxon>Lactobacillales</taxon>
        <taxon>Lactobacillaceae</taxon>
        <taxon>Ligilactobacillus</taxon>
    </lineage>
</organism>
<dbReference type="GO" id="GO:0016887">
    <property type="term" value="F:ATP hydrolysis activity"/>
    <property type="evidence" value="ECO:0007669"/>
    <property type="project" value="InterPro"/>
</dbReference>
<evidence type="ECO:0000313" key="6">
    <source>
        <dbReference type="Proteomes" id="UP000215261"/>
    </source>
</evidence>
<dbReference type="FunFam" id="3.40.50.300:FF:000216">
    <property type="entry name" value="Type VII secretion ATPase EccA"/>
    <property type="match status" value="1"/>
</dbReference>
<proteinExistence type="inferred from homology"/>
<dbReference type="PANTHER" id="PTHR43392:SF2">
    <property type="entry name" value="AAA-TYPE ATPASE FAMILY PROTEIN _ ANKYRIN REPEAT FAMILY PROTEIN"/>
    <property type="match status" value="1"/>
</dbReference>
<protein>
    <recommendedName>
        <fullName evidence="4">AAA+ ATPase domain-containing protein</fullName>
    </recommendedName>
</protein>
<comment type="similarity">
    <text evidence="1">Belongs to the CbxX/CfxQ family.</text>
</comment>
<dbReference type="InterPro" id="IPR003593">
    <property type="entry name" value="AAA+_ATPase"/>
</dbReference>
<reference evidence="5 6" key="1">
    <citation type="submission" date="2016-03" db="EMBL/GenBank/DDBJ databases">
        <title>Sequencing of Lactobacillus Species from Commercial Turkeys.</title>
        <authorList>
            <person name="Johnson T.J."/>
            <person name="Youmans B.P."/>
            <person name="Case K.A."/>
        </authorList>
    </citation>
    <scope>NUCLEOTIDE SEQUENCE [LARGE SCALE GENOMIC DNA]</scope>
    <source>
        <strain evidence="5 6">UMNLA1</strain>
    </source>
</reference>
<dbReference type="SUPFAM" id="SSF52540">
    <property type="entry name" value="P-loop containing nucleoside triphosphate hydrolases"/>
    <property type="match status" value="2"/>
</dbReference>
<dbReference type="Gene3D" id="3.40.50.300">
    <property type="entry name" value="P-loop containing nucleotide triphosphate hydrolases"/>
    <property type="match status" value="2"/>
</dbReference>
<dbReference type="InterPro" id="IPR041627">
    <property type="entry name" value="AAA_lid_6"/>
</dbReference>
<dbReference type="InterPro" id="IPR000641">
    <property type="entry name" value="CbxX/CfxQ"/>
</dbReference>
<dbReference type="PRINTS" id="PR00819">
    <property type="entry name" value="CBXCFQXSUPER"/>
</dbReference>
<dbReference type="RefSeq" id="WP_089144180.1">
    <property type="nucleotide sequence ID" value="NZ_LUGD01000083.1"/>
</dbReference>
<gene>
    <name evidence="5" type="ORF">AYP69_04545</name>
</gene>
<evidence type="ECO:0000313" key="5">
    <source>
        <dbReference type="EMBL" id="OXS40738.1"/>
    </source>
</evidence>
<dbReference type="Gene3D" id="1.10.8.60">
    <property type="match status" value="1"/>
</dbReference>
<evidence type="ECO:0000256" key="2">
    <source>
        <dbReference type="ARBA" id="ARBA00022741"/>
    </source>
</evidence>
<keyword evidence="2" id="KW-0547">Nucleotide-binding</keyword>
<evidence type="ECO:0000256" key="3">
    <source>
        <dbReference type="ARBA" id="ARBA00022840"/>
    </source>
</evidence>
<dbReference type="EMBL" id="LUGO01000039">
    <property type="protein sequence ID" value="OXS40738.1"/>
    <property type="molecule type" value="Genomic_DNA"/>
</dbReference>